<evidence type="ECO:0000256" key="14">
    <source>
        <dbReference type="ARBA" id="ARBA00023157"/>
    </source>
</evidence>
<evidence type="ECO:0000256" key="21">
    <source>
        <dbReference type="SAM" id="Phobius"/>
    </source>
</evidence>
<dbReference type="InParanoid" id="A0A1D6M0L4"/>
<evidence type="ECO:0000259" key="23">
    <source>
        <dbReference type="PROSITE" id="PS50011"/>
    </source>
</evidence>
<dbReference type="EMBL" id="CM000782">
    <property type="protein sequence ID" value="AQK84844.1"/>
    <property type="molecule type" value="Genomic_DNA"/>
</dbReference>
<evidence type="ECO:0000256" key="6">
    <source>
        <dbReference type="ARBA" id="ARBA00022679"/>
    </source>
</evidence>
<dbReference type="PROSITE" id="PS50927">
    <property type="entry name" value="BULB_LECTIN"/>
    <property type="match status" value="1"/>
</dbReference>
<dbReference type="SMART" id="SM00473">
    <property type="entry name" value="PAN_AP"/>
    <property type="match status" value="1"/>
</dbReference>
<dbReference type="Gene3D" id="3.30.200.20">
    <property type="entry name" value="Phosphorylase Kinase, domain 1"/>
    <property type="match status" value="1"/>
</dbReference>
<dbReference type="InterPro" id="IPR036483">
    <property type="entry name" value="PWI_dom_sf"/>
</dbReference>
<evidence type="ECO:0000256" key="7">
    <source>
        <dbReference type="ARBA" id="ARBA00022692"/>
    </source>
</evidence>
<dbReference type="SUPFAM" id="SSF101233">
    <property type="entry name" value="PWI domain"/>
    <property type="match status" value="1"/>
</dbReference>
<dbReference type="FunFam" id="3.30.200.20:FF:000059">
    <property type="entry name" value="S-receptor-like serine/threonine-protein kinase"/>
    <property type="match status" value="1"/>
</dbReference>
<comment type="catalytic activity">
    <reaction evidence="18">
        <text>L-seryl-[protein] + ATP = O-phospho-L-seryl-[protein] + ADP + H(+)</text>
        <dbReference type="Rhea" id="RHEA:17989"/>
        <dbReference type="Rhea" id="RHEA-COMP:9863"/>
        <dbReference type="Rhea" id="RHEA-COMP:11604"/>
        <dbReference type="ChEBI" id="CHEBI:15378"/>
        <dbReference type="ChEBI" id="CHEBI:29999"/>
        <dbReference type="ChEBI" id="CHEBI:30616"/>
        <dbReference type="ChEBI" id="CHEBI:83421"/>
        <dbReference type="ChEBI" id="CHEBI:456216"/>
        <dbReference type="EC" id="2.7.11.1"/>
    </reaction>
</comment>
<evidence type="ECO:0000256" key="8">
    <source>
        <dbReference type="ARBA" id="ARBA00022729"/>
    </source>
</evidence>
<feature type="domain" description="Bulb-type lectin" evidence="24">
    <location>
        <begin position="37"/>
        <end position="185"/>
    </location>
</feature>
<evidence type="ECO:0000256" key="13">
    <source>
        <dbReference type="ARBA" id="ARBA00023136"/>
    </source>
</evidence>
<dbReference type="Gene3D" id="1.10.510.10">
    <property type="entry name" value="Transferase(Phosphotransferase) domain 1"/>
    <property type="match status" value="1"/>
</dbReference>
<dbReference type="Gene3D" id="1.20.1390.10">
    <property type="entry name" value="PWI domain"/>
    <property type="match status" value="1"/>
</dbReference>
<evidence type="ECO:0000256" key="10">
    <source>
        <dbReference type="ARBA" id="ARBA00022777"/>
    </source>
</evidence>
<keyword evidence="10 26" id="KW-0418">Kinase</keyword>
<keyword evidence="15 26" id="KW-0675">Receptor</keyword>
<keyword evidence="6" id="KW-0808">Transferase</keyword>
<evidence type="ECO:0000256" key="9">
    <source>
        <dbReference type="ARBA" id="ARBA00022741"/>
    </source>
</evidence>
<dbReference type="PROSITE" id="PS50948">
    <property type="entry name" value="PAN"/>
    <property type="match status" value="1"/>
</dbReference>
<dbReference type="InterPro" id="IPR036426">
    <property type="entry name" value="Bulb-type_lectin_dom_sf"/>
</dbReference>
<comment type="subcellular location">
    <subcellularLocation>
        <location evidence="1">Membrane</location>
        <topology evidence="1">Single-pass type I membrane protein</topology>
    </subcellularLocation>
</comment>
<evidence type="ECO:0000256" key="18">
    <source>
        <dbReference type="ARBA" id="ARBA00048679"/>
    </source>
</evidence>
<dbReference type="InterPro" id="IPR002483">
    <property type="entry name" value="PWI_dom"/>
</dbReference>
<dbReference type="InterPro" id="IPR057993">
    <property type="entry name" value="HD-Zip_IV_C"/>
</dbReference>
<dbReference type="SMART" id="SM00108">
    <property type="entry name" value="B_lectin"/>
    <property type="match status" value="1"/>
</dbReference>
<dbReference type="PANTHER" id="PTHR47974:SF19">
    <property type="entry name" value="RECEPTOR-LIKE SERINE_THREONINE-PROTEIN KINASE"/>
    <property type="match status" value="1"/>
</dbReference>
<feature type="chain" id="PRO_5010806855" description="non-specific serine/threonine protein kinase" evidence="22">
    <location>
        <begin position="28"/>
        <end position="1198"/>
    </location>
</feature>
<keyword evidence="8 22" id="KW-0732">Signal</keyword>
<dbReference type="GO" id="GO:0004674">
    <property type="term" value="F:protein serine/threonine kinase activity"/>
    <property type="evidence" value="ECO:0007669"/>
    <property type="project" value="UniProtKB-KW"/>
</dbReference>
<dbReference type="PROSITE" id="PS00108">
    <property type="entry name" value="PROTEIN_KINASE_ST"/>
    <property type="match status" value="1"/>
</dbReference>
<evidence type="ECO:0000256" key="1">
    <source>
        <dbReference type="ARBA" id="ARBA00004479"/>
    </source>
</evidence>
<dbReference type="InterPro" id="IPR003609">
    <property type="entry name" value="Pan_app"/>
</dbReference>
<evidence type="ECO:0000256" key="5">
    <source>
        <dbReference type="ARBA" id="ARBA00022664"/>
    </source>
</evidence>
<dbReference type="InterPro" id="IPR008271">
    <property type="entry name" value="Ser/Thr_kinase_AS"/>
</dbReference>
<keyword evidence="16" id="KW-0325">Glycoprotein</keyword>
<feature type="transmembrane region" description="Helical" evidence="21">
    <location>
        <begin position="510"/>
        <end position="534"/>
    </location>
</feature>
<evidence type="ECO:0000256" key="16">
    <source>
        <dbReference type="ARBA" id="ARBA00023180"/>
    </source>
</evidence>
<evidence type="ECO:0000256" key="20">
    <source>
        <dbReference type="SAM" id="MobiDB-lite"/>
    </source>
</evidence>
<evidence type="ECO:0000256" key="11">
    <source>
        <dbReference type="ARBA" id="ARBA00022840"/>
    </source>
</evidence>
<dbReference type="GO" id="GO:0051707">
    <property type="term" value="P:response to other organism"/>
    <property type="evidence" value="ECO:0007669"/>
    <property type="project" value="UniProtKB-ARBA"/>
</dbReference>
<keyword evidence="11 19" id="KW-0067">ATP-binding</keyword>
<keyword evidence="5" id="KW-0507">mRNA processing</keyword>
<dbReference type="SUPFAM" id="SSF51110">
    <property type="entry name" value="alpha-D-mannose-specific plant lectins"/>
    <property type="match status" value="1"/>
</dbReference>
<dbReference type="Pfam" id="PF01453">
    <property type="entry name" value="B_lectin"/>
    <property type="match status" value="1"/>
</dbReference>
<dbReference type="InterPro" id="IPR011009">
    <property type="entry name" value="Kinase-like_dom_sf"/>
</dbReference>
<evidence type="ECO:0000256" key="17">
    <source>
        <dbReference type="ARBA" id="ARBA00047899"/>
    </source>
</evidence>
<evidence type="ECO:0000259" key="25">
    <source>
        <dbReference type="PROSITE" id="PS50948"/>
    </source>
</evidence>
<keyword evidence="12 21" id="KW-1133">Transmembrane helix</keyword>
<proteinExistence type="predicted"/>
<dbReference type="GO" id="GO:0016020">
    <property type="term" value="C:membrane"/>
    <property type="evidence" value="ECO:0007669"/>
    <property type="project" value="UniProtKB-SubCell"/>
</dbReference>
<gene>
    <name evidence="26" type="ORF">ZEAMMB73_Zm00001d037810</name>
</gene>
<feature type="binding site" evidence="19">
    <location>
        <position position="597"/>
    </location>
    <ligand>
        <name>ATP</name>
        <dbReference type="ChEBI" id="CHEBI:30616"/>
    </ligand>
</feature>
<reference evidence="26" key="1">
    <citation type="submission" date="2015-12" db="EMBL/GenBank/DDBJ databases">
        <title>Update maize B73 reference genome by single molecule sequencing technologies.</title>
        <authorList>
            <consortium name="Maize Genome Sequencing Project"/>
            <person name="Ware D."/>
        </authorList>
    </citation>
    <scope>NUCLEOTIDE SEQUENCE</scope>
    <source>
        <tissue evidence="26">Seedling</tissue>
    </source>
</reference>
<dbReference type="EC" id="2.7.11.1" evidence="2"/>
<evidence type="ECO:0000256" key="4">
    <source>
        <dbReference type="ARBA" id="ARBA00022536"/>
    </source>
</evidence>
<dbReference type="InterPro" id="IPR001480">
    <property type="entry name" value="Bulb-type_lectin_dom"/>
</dbReference>
<dbReference type="GO" id="GO:0048544">
    <property type="term" value="P:recognition of pollen"/>
    <property type="evidence" value="ECO:0007669"/>
    <property type="project" value="InterPro"/>
</dbReference>
<organism evidence="26">
    <name type="scientific">Zea mays</name>
    <name type="common">Maize</name>
    <dbReference type="NCBI Taxonomy" id="4577"/>
    <lineage>
        <taxon>Eukaryota</taxon>
        <taxon>Viridiplantae</taxon>
        <taxon>Streptophyta</taxon>
        <taxon>Embryophyta</taxon>
        <taxon>Tracheophyta</taxon>
        <taxon>Spermatophyta</taxon>
        <taxon>Magnoliopsida</taxon>
        <taxon>Liliopsida</taxon>
        <taxon>Poales</taxon>
        <taxon>Poaceae</taxon>
        <taxon>PACMAD clade</taxon>
        <taxon>Panicoideae</taxon>
        <taxon>Andropogonodae</taxon>
        <taxon>Andropogoneae</taxon>
        <taxon>Tripsacinae</taxon>
        <taxon>Zea</taxon>
    </lineage>
</organism>
<dbReference type="SUPFAM" id="SSF56112">
    <property type="entry name" value="Protein kinase-like (PK-like)"/>
    <property type="match status" value="1"/>
</dbReference>
<dbReference type="Pfam" id="PF08276">
    <property type="entry name" value="PAN_2"/>
    <property type="match status" value="1"/>
</dbReference>
<dbReference type="FunFam" id="1.10.510.10:FF:001424">
    <property type="entry name" value="Protein kinase superfamily protein"/>
    <property type="match status" value="1"/>
</dbReference>
<dbReference type="InterPro" id="IPR000719">
    <property type="entry name" value="Prot_kinase_dom"/>
</dbReference>
<evidence type="ECO:0000256" key="15">
    <source>
        <dbReference type="ARBA" id="ARBA00023170"/>
    </source>
</evidence>
<dbReference type="CDD" id="cd01098">
    <property type="entry name" value="PAN_AP_plant"/>
    <property type="match status" value="1"/>
</dbReference>
<keyword evidence="9 19" id="KW-0547">Nucleotide-binding</keyword>
<dbReference type="SMART" id="SM00220">
    <property type="entry name" value="S_TKc"/>
    <property type="match status" value="1"/>
</dbReference>
<dbReference type="PROSITE" id="PS50011">
    <property type="entry name" value="PROTEIN_KINASE_DOM"/>
    <property type="match status" value="1"/>
</dbReference>
<feature type="domain" description="Apple" evidence="25">
    <location>
        <begin position="399"/>
        <end position="492"/>
    </location>
</feature>
<name>A0A1D6M0L4_MAIZE</name>
<comment type="catalytic activity">
    <reaction evidence="17">
        <text>L-threonyl-[protein] + ATP = O-phospho-L-threonyl-[protein] + ADP + H(+)</text>
        <dbReference type="Rhea" id="RHEA:46608"/>
        <dbReference type="Rhea" id="RHEA-COMP:11060"/>
        <dbReference type="Rhea" id="RHEA-COMP:11605"/>
        <dbReference type="ChEBI" id="CHEBI:15378"/>
        <dbReference type="ChEBI" id="CHEBI:30013"/>
        <dbReference type="ChEBI" id="CHEBI:30616"/>
        <dbReference type="ChEBI" id="CHEBI:61977"/>
        <dbReference type="ChEBI" id="CHEBI:456216"/>
        <dbReference type="EC" id="2.7.11.1"/>
    </reaction>
</comment>
<dbReference type="CDD" id="cd00028">
    <property type="entry name" value="B_lectin"/>
    <property type="match status" value="1"/>
</dbReference>
<sequence length="1198" mass="130152">MLQISMNPLLTLLLLLITSLHAPPCSSASTTTAATATDTLAAGQALASGDRLVSRNGKFALGFFQPTTAVVAGGKSGNITSSPNWYLGIWFNTIPVLTTVWVANRETPIPGPSLKHARLQISSDGKSLAILINQASPGGTMLWSTPSPSAANWSSGASSNTAVLMDTGNLALLGAESPSSSNNNVTTLLWQSFDYPTDVVLPGAKFGRNKVTGFSRQGVTRKSLIDPGLGSYSVEIDASGVVLKRRSPSSVVYWRWSSSSTSTLKLIPILKSILDLDPRTRGLIDPTYVDDSQEEYYMYTSLNESSSRLTFVSLDISGQIKMNVWSHALQSWQAIYSQPADPCTPYATCGAFTTCNGGTTSSSSSFCDCMPGFSRKSPQDWELDDRAGGCVRNTPLHYCTTTSEKNATTTGSTDIFLPIPRVTLPYNHLQSVDGAAAASQSDCEEACRASCSCTAYSYNSSRCSVWHGELFSVNRNDGIDNNSEQVLYLRLASDDSPPGSAGNRRRKPSAGVVAAASIVGGGLLLVLILLLTIWRKRSWRCGTPLYGSQGGGGGVVAFRYTDLSHATKNFSEKLGAGGFGCVFKGVLTGGSTAIAVKRLDGAARQGEKQFRAEVSSLGLIQHINLVKLIGFCCKGHKIRLLVYEHMSNGSLDSHLFQSDGAAAAAALGWNTRYQIAIGVARGLSYLHQSCRECIIHCDIKPENILLDASFAPKIADFGMAAFVGRDFSRVLTTFRGTAGYLAPEWLGGVAITSKVDVYSFGLVLLEIERKAKIRNGAIEDGPPFNLFPDSGQPDDVVLSVATSIWLPRLGDHVFAFGRDKKWEVLSHDNQVQEVSRIPNGSNPGNCISLLRKVLDTGISIKEGPSFQQMKMLSVGECVKIQLTGFMEKNTVKFMKELWSLLLSAQQNASGVPQQFLDEKEAEIHQKKDGDVGNSRSYGDPVASALNSTNFNIEEEKDNDFKRTSRPKNRFVITFLHNLVGFYYNLDACFALDVLTRCPYLGCKDATKMMLVVKEIFTCQIQVVDKVVELDETKKEALIVKTTIHDIMNQMIRELPITNPIYLMLGTSFGSSAKGTGLKALEFALSICDSFDMYGFTVDPGYKEWTRYFSEVRKGHTPLHGRAYYQMMECLGLVKIHSPMRGDPGRTVRWLPTKATIEAARVASEKLLKRPGAGSDDPLGTCTMIKKRRKGKAPNRSGL</sequence>
<keyword evidence="4" id="KW-0245">EGF-like domain</keyword>
<evidence type="ECO:0000256" key="2">
    <source>
        <dbReference type="ARBA" id="ARBA00012513"/>
    </source>
</evidence>
<evidence type="ECO:0000259" key="24">
    <source>
        <dbReference type="PROSITE" id="PS50927"/>
    </source>
</evidence>
<dbReference type="STRING" id="4577.A0A1D6M0L4"/>
<keyword evidence="3" id="KW-0723">Serine/threonine-protein kinase</keyword>
<evidence type="ECO:0000256" key="22">
    <source>
        <dbReference type="SAM" id="SignalP"/>
    </source>
</evidence>
<accession>A0A1D6M0L4</accession>
<dbReference type="Pfam" id="PF00954">
    <property type="entry name" value="S_locus_glycop"/>
    <property type="match status" value="1"/>
</dbReference>
<dbReference type="PROSITE" id="PS00107">
    <property type="entry name" value="PROTEIN_KINASE_ATP"/>
    <property type="match status" value="1"/>
</dbReference>
<protein>
    <recommendedName>
        <fullName evidence="2">non-specific serine/threonine protein kinase</fullName>
        <ecNumber evidence="2">2.7.11.1</ecNumber>
    </recommendedName>
</protein>
<feature type="region of interest" description="Disordered" evidence="20">
    <location>
        <begin position="1169"/>
        <end position="1198"/>
    </location>
</feature>
<evidence type="ECO:0000256" key="12">
    <source>
        <dbReference type="ARBA" id="ARBA00022989"/>
    </source>
</evidence>
<dbReference type="IntAct" id="A0A1D6M0L4">
    <property type="interactions" value="1"/>
</dbReference>
<evidence type="ECO:0000256" key="19">
    <source>
        <dbReference type="PROSITE-ProRule" id="PRU10141"/>
    </source>
</evidence>
<dbReference type="Gene3D" id="2.90.10.10">
    <property type="entry name" value="Bulb-type lectin domain"/>
    <property type="match status" value="1"/>
</dbReference>
<evidence type="ECO:0000313" key="26">
    <source>
        <dbReference type="EMBL" id="AQK84843.1"/>
    </source>
</evidence>
<evidence type="ECO:0000256" key="3">
    <source>
        <dbReference type="ARBA" id="ARBA00022527"/>
    </source>
</evidence>
<dbReference type="AlphaFoldDB" id="A0A1D6M0L4"/>
<dbReference type="Pfam" id="PF01480">
    <property type="entry name" value="PWI"/>
    <property type="match status" value="1"/>
</dbReference>
<dbReference type="EMBL" id="CM000782">
    <property type="protein sequence ID" value="AQK84843.1"/>
    <property type="molecule type" value="Genomic_DNA"/>
</dbReference>
<dbReference type="Pfam" id="PF00069">
    <property type="entry name" value="Pkinase"/>
    <property type="match status" value="1"/>
</dbReference>
<keyword evidence="14" id="KW-1015">Disulfide bond</keyword>
<dbReference type="GO" id="GO:0006397">
    <property type="term" value="P:mRNA processing"/>
    <property type="evidence" value="ECO:0007669"/>
    <property type="project" value="UniProtKB-KW"/>
</dbReference>
<dbReference type="GO" id="GO:0005524">
    <property type="term" value="F:ATP binding"/>
    <property type="evidence" value="ECO:0007669"/>
    <property type="project" value="UniProtKB-UniRule"/>
</dbReference>
<dbReference type="SMR" id="A0A1D6M0L4"/>
<keyword evidence="13 21" id="KW-0472">Membrane</keyword>
<dbReference type="PANTHER" id="PTHR47974">
    <property type="entry name" value="OS07G0415500 PROTEIN"/>
    <property type="match status" value="1"/>
</dbReference>
<dbReference type="Pfam" id="PF25797">
    <property type="entry name" value="PDF2_C"/>
    <property type="match status" value="1"/>
</dbReference>
<dbReference type="InterPro" id="IPR017441">
    <property type="entry name" value="Protein_kinase_ATP_BS"/>
</dbReference>
<feature type="domain" description="Protein kinase" evidence="23">
    <location>
        <begin position="568"/>
        <end position="886"/>
    </location>
</feature>
<dbReference type="InterPro" id="IPR000858">
    <property type="entry name" value="S_locus_glycoprot_dom"/>
</dbReference>
<dbReference type="ExpressionAtlas" id="A0A1D6M0L4">
    <property type="expression patterns" value="baseline and differential"/>
</dbReference>
<feature type="signal peptide" evidence="22">
    <location>
        <begin position="1"/>
        <end position="27"/>
    </location>
</feature>
<keyword evidence="7 21" id="KW-0812">Transmembrane</keyword>